<comment type="caution">
    <text evidence="4">The sequence shown here is derived from an EMBL/GenBank/DDBJ whole genome shotgun (WGS) entry which is preliminary data.</text>
</comment>
<dbReference type="PROSITE" id="PS50088">
    <property type="entry name" value="ANK_REPEAT"/>
    <property type="match status" value="2"/>
</dbReference>
<gene>
    <name evidence="4" type="ORF">IN07_09020</name>
</gene>
<feature type="repeat" description="ANK" evidence="3">
    <location>
        <begin position="83"/>
        <end position="115"/>
    </location>
</feature>
<dbReference type="SUPFAM" id="SSF48403">
    <property type="entry name" value="Ankyrin repeat"/>
    <property type="match status" value="1"/>
</dbReference>
<dbReference type="Gene3D" id="1.25.40.20">
    <property type="entry name" value="Ankyrin repeat-containing domain"/>
    <property type="match status" value="1"/>
</dbReference>
<evidence type="ECO:0000313" key="5">
    <source>
        <dbReference type="Proteomes" id="UP000029713"/>
    </source>
</evidence>
<dbReference type="InterPro" id="IPR036770">
    <property type="entry name" value="Ankyrin_rpt-contain_sf"/>
</dbReference>
<dbReference type="Pfam" id="PF12796">
    <property type="entry name" value="Ank_2"/>
    <property type="match status" value="1"/>
</dbReference>
<dbReference type="PANTHER" id="PTHR24171">
    <property type="entry name" value="ANKYRIN REPEAT DOMAIN-CONTAINING PROTEIN 39-RELATED"/>
    <property type="match status" value="1"/>
</dbReference>
<dbReference type="EMBL" id="JPMX01000029">
    <property type="protein sequence ID" value="KGH47085.1"/>
    <property type="molecule type" value="Genomic_DNA"/>
</dbReference>
<dbReference type="RefSeq" id="WP_036335246.1">
    <property type="nucleotide sequence ID" value="NZ_JPMX01000029.1"/>
</dbReference>
<reference evidence="4 5" key="1">
    <citation type="submission" date="2014-07" db="EMBL/GenBank/DDBJ databases">
        <title>Biosystematic studies on Modestobacter strains isolated from extreme hyper-arid desert soil and from historic building.</title>
        <authorList>
            <person name="Bukarasam K."/>
            <person name="Bull A."/>
            <person name="Girard G."/>
            <person name="van Wezel G."/>
            <person name="Goodfellow M."/>
        </authorList>
    </citation>
    <scope>NUCLEOTIDE SEQUENCE [LARGE SCALE GENOMIC DNA]</scope>
    <source>
        <strain evidence="4 5">KNN45-2b</strain>
    </source>
</reference>
<dbReference type="SMART" id="SM00248">
    <property type="entry name" value="ANK"/>
    <property type="match status" value="2"/>
</dbReference>
<protein>
    <submittedName>
        <fullName evidence="4">Ankyrin</fullName>
    </submittedName>
</protein>
<dbReference type="AlphaFoldDB" id="A0A098Y9I4"/>
<keyword evidence="2 3" id="KW-0040">ANK repeat</keyword>
<proteinExistence type="predicted"/>
<dbReference type="Proteomes" id="UP000029713">
    <property type="component" value="Unassembled WGS sequence"/>
</dbReference>
<feature type="repeat" description="ANK" evidence="3">
    <location>
        <begin position="50"/>
        <end position="82"/>
    </location>
</feature>
<evidence type="ECO:0000256" key="3">
    <source>
        <dbReference type="PROSITE-ProRule" id="PRU00023"/>
    </source>
</evidence>
<sequence length="138" mass="14358">MTDPQPPQQPIDPGVIALAAKVFDLAREGDTEQLVAYLDAGVPANLTNDKGDTLLVLAAYQGRASTVAALLERGADHTRANDRGQTALAAAVFKQSAETVRSLLAAGADPDDGQPSARATAQFFDLPEMTALLESPTA</sequence>
<dbReference type="InterPro" id="IPR002110">
    <property type="entry name" value="Ankyrin_rpt"/>
</dbReference>
<keyword evidence="5" id="KW-1185">Reference proteome</keyword>
<accession>A0A098Y9I4</accession>
<evidence type="ECO:0000256" key="1">
    <source>
        <dbReference type="ARBA" id="ARBA00022737"/>
    </source>
</evidence>
<organism evidence="4 5">
    <name type="scientific">Modestobacter caceresii</name>
    <dbReference type="NCBI Taxonomy" id="1522368"/>
    <lineage>
        <taxon>Bacteria</taxon>
        <taxon>Bacillati</taxon>
        <taxon>Actinomycetota</taxon>
        <taxon>Actinomycetes</taxon>
        <taxon>Geodermatophilales</taxon>
        <taxon>Geodermatophilaceae</taxon>
        <taxon>Modestobacter</taxon>
    </lineage>
</organism>
<name>A0A098Y9I4_9ACTN</name>
<dbReference type="PROSITE" id="PS50297">
    <property type="entry name" value="ANK_REP_REGION"/>
    <property type="match status" value="2"/>
</dbReference>
<evidence type="ECO:0000313" key="4">
    <source>
        <dbReference type="EMBL" id="KGH47085.1"/>
    </source>
</evidence>
<keyword evidence="1" id="KW-0677">Repeat</keyword>
<dbReference type="OrthoDB" id="306540at2"/>
<evidence type="ECO:0000256" key="2">
    <source>
        <dbReference type="ARBA" id="ARBA00023043"/>
    </source>
</evidence>
<dbReference type="STRING" id="1522368.IN07_09020"/>